<dbReference type="GO" id="GO:0016787">
    <property type="term" value="F:hydrolase activity"/>
    <property type="evidence" value="ECO:0007669"/>
    <property type="project" value="UniProtKB-KW"/>
</dbReference>
<dbReference type="EMBL" id="JAFKCW010000007">
    <property type="protein sequence ID" value="MBN7803622.1"/>
    <property type="molecule type" value="Genomic_DNA"/>
</dbReference>
<feature type="domain" description="GH16" evidence="3">
    <location>
        <begin position="31"/>
        <end position="264"/>
    </location>
</feature>
<dbReference type="CDD" id="cd08023">
    <property type="entry name" value="GH16_laminarinase_like"/>
    <property type="match status" value="1"/>
</dbReference>
<comment type="similarity">
    <text evidence="1">Belongs to the glycosyl hydrolase 16 family.</text>
</comment>
<dbReference type="InterPro" id="IPR013320">
    <property type="entry name" value="ConA-like_dom_sf"/>
</dbReference>
<organism evidence="4 5">
    <name type="scientific">Algoriphagus aestuariicola</name>
    <dbReference type="NCBI Taxonomy" id="1852016"/>
    <lineage>
        <taxon>Bacteria</taxon>
        <taxon>Pseudomonadati</taxon>
        <taxon>Bacteroidota</taxon>
        <taxon>Cytophagia</taxon>
        <taxon>Cytophagales</taxon>
        <taxon>Cyclobacteriaceae</taxon>
        <taxon>Algoriphagus</taxon>
    </lineage>
</organism>
<dbReference type="InterPro" id="IPR000757">
    <property type="entry name" value="Beta-glucanase-like"/>
</dbReference>
<name>A0ABS3BWF0_9BACT</name>
<dbReference type="PROSITE" id="PS51257">
    <property type="entry name" value="PROKAR_LIPOPROTEIN"/>
    <property type="match status" value="1"/>
</dbReference>
<dbReference type="Pfam" id="PF00722">
    <property type="entry name" value="Glyco_hydro_16"/>
    <property type="match status" value="1"/>
</dbReference>
<accession>A0ABS3BWF0</accession>
<evidence type="ECO:0000256" key="1">
    <source>
        <dbReference type="ARBA" id="ARBA00006865"/>
    </source>
</evidence>
<feature type="chain" id="PRO_5047093548" evidence="2">
    <location>
        <begin position="20"/>
        <end position="264"/>
    </location>
</feature>
<comment type="caution">
    <text evidence="4">The sequence shown here is derived from an EMBL/GenBank/DDBJ whole genome shotgun (WGS) entry which is preliminary data.</text>
</comment>
<keyword evidence="5" id="KW-1185">Reference proteome</keyword>
<reference evidence="4 5" key="1">
    <citation type="submission" date="2021-03" db="EMBL/GenBank/DDBJ databases">
        <title>novel species isolated from a fishpond in China.</title>
        <authorList>
            <person name="Lu H."/>
            <person name="Cai Z."/>
        </authorList>
    </citation>
    <scope>NUCLEOTIDE SEQUENCE [LARGE SCALE GENOMIC DNA]</scope>
    <source>
        <strain evidence="4 5">JCM 31546</strain>
    </source>
</reference>
<keyword evidence="4" id="KW-0378">Hydrolase</keyword>
<dbReference type="InterPro" id="IPR050546">
    <property type="entry name" value="Glycosyl_Hydrlase_16"/>
</dbReference>
<dbReference type="PROSITE" id="PS51762">
    <property type="entry name" value="GH16_2"/>
    <property type="match status" value="1"/>
</dbReference>
<dbReference type="RefSeq" id="WP_206571618.1">
    <property type="nucleotide sequence ID" value="NZ_JAFKCW010000007.1"/>
</dbReference>
<dbReference type="Gene3D" id="2.60.120.200">
    <property type="match status" value="1"/>
</dbReference>
<evidence type="ECO:0000256" key="2">
    <source>
        <dbReference type="SAM" id="SignalP"/>
    </source>
</evidence>
<evidence type="ECO:0000313" key="4">
    <source>
        <dbReference type="EMBL" id="MBN7803622.1"/>
    </source>
</evidence>
<evidence type="ECO:0000313" key="5">
    <source>
        <dbReference type="Proteomes" id="UP000664698"/>
    </source>
</evidence>
<protein>
    <submittedName>
        <fullName evidence="4">Glycoside hydrolase family 16 protein</fullName>
    </submittedName>
</protein>
<feature type="signal peptide" evidence="2">
    <location>
        <begin position="1"/>
        <end position="19"/>
    </location>
</feature>
<gene>
    <name evidence="4" type="ORF">J0A67_22345</name>
</gene>
<dbReference type="Proteomes" id="UP000664698">
    <property type="component" value="Unassembled WGS sequence"/>
</dbReference>
<evidence type="ECO:0000259" key="3">
    <source>
        <dbReference type="PROSITE" id="PS51762"/>
    </source>
</evidence>
<proteinExistence type="inferred from homology"/>
<dbReference type="SUPFAM" id="SSF49899">
    <property type="entry name" value="Concanavalin A-like lectins/glucanases"/>
    <property type="match status" value="1"/>
</dbReference>
<dbReference type="PANTHER" id="PTHR10963:SF55">
    <property type="entry name" value="GLYCOSIDE HYDROLASE FAMILY 16 PROTEIN"/>
    <property type="match status" value="1"/>
</dbReference>
<keyword evidence="2" id="KW-0732">Signal</keyword>
<dbReference type="PANTHER" id="PTHR10963">
    <property type="entry name" value="GLYCOSYL HYDROLASE-RELATED"/>
    <property type="match status" value="1"/>
</dbReference>
<sequence>MKKTLFILFSQVLFISCLAQDPPKPGLVWSEEFSEAGLPDPKKWSYDVGDHGWGNNELEYYSKADLKNARVENGVLVIEAHADPTRPKGYTSARLVTKGKAAWQYGYIEIRAKLPQGVGTWPAIWMLPEESRYGGWPNDGEIDIMEHVGYEPGKVHGTVHTEAFNHTIGTQKGGQKMVPDFSSDFHTYAIDWTAEKIDFFIDGDKYFTFANTGKGYKEWPFDQAFHLILNIAVGGNWGGAKGVDTSIWPQRMEVDFVRVYEEKP</sequence>